<dbReference type="AlphaFoldDB" id="A0A8T0C6Y1"/>
<evidence type="ECO:0000313" key="2">
    <source>
        <dbReference type="EMBL" id="KAF7786486.1"/>
    </source>
</evidence>
<organism evidence="2 3">
    <name type="scientific">Pseudoalteromonas rubra</name>
    <dbReference type="NCBI Taxonomy" id="43658"/>
    <lineage>
        <taxon>Bacteria</taxon>
        <taxon>Pseudomonadati</taxon>
        <taxon>Pseudomonadota</taxon>
        <taxon>Gammaproteobacteria</taxon>
        <taxon>Alteromonadales</taxon>
        <taxon>Pseudoalteromonadaceae</taxon>
        <taxon>Pseudoalteromonas</taxon>
    </lineage>
</organism>
<protein>
    <submittedName>
        <fullName evidence="2">Uncharacterized protein</fullName>
    </submittedName>
</protein>
<comment type="caution">
    <text evidence="2">The sequence shown here is derived from an EMBL/GenBank/DDBJ whole genome shotgun (WGS) entry which is preliminary data.</text>
</comment>
<name>A0A8T0C6Y1_9GAMM</name>
<dbReference type="GeneID" id="61358690"/>
<evidence type="ECO:0000313" key="3">
    <source>
        <dbReference type="Proteomes" id="UP000016480"/>
    </source>
</evidence>
<evidence type="ECO:0000256" key="1">
    <source>
        <dbReference type="SAM" id="Phobius"/>
    </source>
</evidence>
<proteinExistence type="predicted"/>
<sequence>MKVESAAEIYQRKRTKFLPVLKACIVVFMCVVVFFFVTEKESVWMFVLASISTAIGIIIQMTLNTCPKCGAAQFKYLKFNGKLVRSQRWDLNPIECPLCGEKLK</sequence>
<dbReference type="EMBL" id="AHCD03000035">
    <property type="protein sequence ID" value="KAF7786486.1"/>
    <property type="molecule type" value="Genomic_DNA"/>
</dbReference>
<keyword evidence="1" id="KW-0812">Transmembrane</keyword>
<reference evidence="2 3" key="1">
    <citation type="journal article" date="2012" name="J. Bacteriol.">
        <title>Genome sequence of the cycloprodigiosin-producing bacterial strain Pseudoalteromonas rubra ATCC 29570(T).</title>
        <authorList>
            <person name="Xie B.B."/>
            <person name="Shu Y.L."/>
            <person name="Qin Q.L."/>
            <person name="Rong J.C."/>
            <person name="Zhang X.Y."/>
            <person name="Chen X.L."/>
            <person name="Zhou B.C."/>
            <person name="Zhang Y.Z."/>
        </authorList>
    </citation>
    <scope>NUCLEOTIDE SEQUENCE [LARGE SCALE GENOMIC DNA]</scope>
    <source>
        <strain evidence="2 3">DSM 6842</strain>
    </source>
</reference>
<dbReference type="RefSeq" id="WP_010382025.1">
    <property type="nucleotide sequence ID" value="NZ_AHCD03000035.1"/>
</dbReference>
<keyword evidence="1" id="KW-0472">Membrane</keyword>
<dbReference type="Proteomes" id="UP000016480">
    <property type="component" value="Unassembled WGS sequence"/>
</dbReference>
<accession>A0A8T0C6Y1</accession>
<gene>
    <name evidence="2" type="ORF">PRUB_a1068</name>
</gene>
<feature type="transmembrane region" description="Helical" evidence="1">
    <location>
        <begin position="20"/>
        <end position="37"/>
    </location>
</feature>
<keyword evidence="1" id="KW-1133">Transmembrane helix</keyword>
<feature type="transmembrane region" description="Helical" evidence="1">
    <location>
        <begin position="43"/>
        <end position="63"/>
    </location>
</feature>